<gene>
    <name evidence="4" type="ORF">DM194_27085</name>
</gene>
<sequence>MLNHPHLLIAEDENLTATALAEFLEAEGYRVTLTQNGVQALEVDEKDPAAILLTDMRMPVMGGEALIRMIRRRNAELPVIIMTGYSEYIPQEVPGRLIVLRKPYSLSTLVHHVRSLLPRQETTTDR</sequence>
<evidence type="ECO:0000256" key="1">
    <source>
        <dbReference type="ARBA" id="ARBA00022553"/>
    </source>
</evidence>
<keyword evidence="5" id="KW-1185">Reference proteome</keyword>
<dbReference type="Gene3D" id="3.40.50.2300">
    <property type="match status" value="1"/>
</dbReference>
<geneLocation type="plasmid" evidence="4 5">
    <name>unnamed5</name>
</geneLocation>
<dbReference type="InterPro" id="IPR011006">
    <property type="entry name" value="CheY-like_superfamily"/>
</dbReference>
<dbReference type="GO" id="GO:0000160">
    <property type="term" value="P:phosphorelay signal transduction system"/>
    <property type="evidence" value="ECO:0007669"/>
    <property type="project" value="InterPro"/>
</dbReference>
<dbReference type="SMART" id="SM00448">
    <property type="entry name" value="REC"/>
    <property type="match status" value="1"/>
</dbReference>
<evidence type="ECO:0000256" key="2">
    <source>
        <dbReference type="PROSITE-ProRule" id="PRU00169"/>
    </source>
</evidence>
<organism evidence="4 5">
    <name type="scientific">Azospirillum ramasamyi</name>
    <dbReference type="NCBI Taxonomy" id="682998"/>
    <lineage>
        <taxon>Bacteria</taxon>
        <taxon>Pseudomonadati</taxon>
        <taxon>Pseudomonadota</taxon>
        <taxon>Alphaproteobacteria</taxon>
        <taxon>Rhodospirillales</taxon>
        <taxon>Azospirillaceae</taxon>
        <taxon>Azospirillum</taxon>
    </lineage>
</organism>
<dbReference type="RefSeq" id="WP_111070737.1">
    <property type="nucleotide sequence ID" value="NZ_CP029835.1"/>
</dbReference>
<feature type="modified residue" description="4-aspartylphosphate" evidence="2">
    <location>
        <position position="55"/>
    </location>
</feature>
<reference evidence="4 5" key="1">
    <citation type="submission" date="2018-06" db="EMBL/GenBank/DDBJ databases">
        <title>Complete genome sequencing of Azospirillum sp. M2T2B2.</title>
        <authorList>
            <person name="Heo J."/>
            <person name="Kim S.-J."/>
            <person name="Kwon S.-W."/>
            <person name="Anandham R."/>
        </authorList>
    </citation>
    <scope>NUCLEOTIDE SEQUENCE [LARGE SCALE GENOMIC DNA]</scope>
    <source>
        <strain evidence="4 5">M2T2B2</strain>
        <plasmid evidence="4 5">unnamed5</plasmid>
    </source>
</reference>
<dbReference type="InterPro" id="IPR001789">
    <property type="entry name" value="Sig_transdc_resp-reg_receiver"/>
</dbReference>
<protein>
    <submittedName>
        <fullName evidence="4">Response regulator</fullName>
    </submittedName>
</protein>
<dbReference type="AlphaFoldDB" id="A0A2U9SGU4"/>
<dbReference type="PROSITE" id="PS50110">
    <property type="entry name" value="RESPONSE_REGULATORY"/>
    <property type="match status" value="1"/>
</dbReference>
<accession>A0A2U9SGU4</accession>
<dbReference type="EMBL" id="CP029835">
    <property type="protein sequence ID" value="AWU97947.1"/>
    <property type="molecule type" value="Genomic_DNA"/>
</dbReference>
<dbReference type="Pfam" id="PF00072">
    <property type="entry name" value="Response_reg"/>
    <property type="match status" value="1"/>
</dbReference>
<keyword evidence="1 2" id="KW-0597">Phosphoprotein</keyword>
<name>A0A2U9SGU4_9PROT</name>
<dbReference type="PANTHER" id="PTHR44591:SF3">
    <property type="entry name" value="RESPONSE REGULATORY DOMAIN-CONTAINING PROTEIN"/>
    <property type="match status" value="1"/>
</dbReference>
<dbReference type="KEGG" id="azm:DM194_27085"/>
<dbReference type="PANTHER" id="PTHR44591">
    <property type="entry name" value="STRESS RESPONSE REGULATOR PROTEIN 1"/>
    <property type="match status" value="1"/>
</dbReference>
<dbReference type="InterPro" id="IPR050595">
    <property type="entry name" value="Bact_response_regulator"/>
</dbReference>
<dbReference type="Proteomes" id="UP000249605">
    <property type="component" value="Plasmid unnamed5"/>
</dbReference>
<feature type="domain" description="Response regulatory" evidence="3">
    <location>
        <begin position="6"/>
        <end position="117"/>
    </location>
</feature>
<proteinExistence type="predicted"/>
<dbReference type="CDD" id="cd00156">
    <property type="entry name" value="REC"/>
    <property type="match status" value="1"/>
</dbReference>
<dbReference type="OrthoDB" id="7356227at2"/>
<evidence type="ECO:0000259" key="3">
    <source>
        <dbReference type="PROSITE" id="PS50110"/>
    </source>
</evidence>
<evidence type="ECO:0000313" key="4">
    <source>
        <dbReference type="EMBL" id="AWU97947.1"/>
    </source>
</evidence>
<dbReference type="SUPFAM" id="SSF52172">
    <property type="entry name" value="CheY-like"/>
    <property type="match status" value="1"/>
</dbReference>
<evidence type="ECO:0000313" key="5">
    <source>
        <dbReference type="Proteomes" id="UP000249605"/>
    </source>
</evidence>
<keyword evidence="4" id="KW-0614">Plasmid</keyword>